<dbReference type="PANTHER" id="PTHR36417:SF2">
    <property type="entry name" value="SELENOPROTEIN DOMAIN PROTEIN (AFU_ORTHOLOGUE AFUA_1G05220)"/>
    <property type="match status" value="1"/>
</dbReference>
<feature type="region of interest" description="Disordered" evidence="2">
    <location>
        <begin position="95"/>
        <end position="114"/>
    </location>
</feature>
<reference evidence="4" key="1">
    <citation type="submission" date="2017-04" db="EMBL/GenBank/DDBJ databases">
        <authorList>
            <person name="Varghese N."/>
            <person name="Submissions S."/>
        </authorList>
    </citation>
    <scope>NUCLEOTIDE SEQUENCE [LARGE SCALE GENOMIC DNA]</scope>
    <source>
        <strain evidence="4">DSM 22618</strain>
    </source>
</reference>
<dbReference type="Pfam" id="PF10262">
    <property type="entry name" value="Rdx"/>
    <property type="match status" value="1"/>
</dbReference>
<proteinExistence type="predicted"/>
<dbReference type="RefSeq" id="WP_143477723.1">
    <property type="nucleotide sequence ID" value="NZ_FXAG01000001.1"/>
</dbReference>
<accession>A0A1Y6BC97</accession>
<evidence type="ECO:0000256" key="1">
    <source>
        <dbReference type="ARBA" id="ARBA00023284"/>
    </source>
</evidence>
<keyword evidence="4" id="KW-1185">Reference proteome</keyword>
<sequence>MLYGVFHHPDTPTMTTPDRLPRLAIQYCTGCRWLLRAAWMAQELLTTFEKELAEVALQPGSGGVFRITLNGEQLWDRKADGGFPDIKELKQRVRDRVAPDKSLGHSDAVPTPPL</sequence>
<protein>
    <submittedName>
        <fullName evidence="3">Selenoprotein W-related protein</fullName>
    </submittedName>
</protein>
<evidence type="ECO:0000256" key="2">
    <source>
        <dbReference type="SAM" id="MobiDB-lite"/>
    </source>
</evidence>
<dbReference type="SUPFAM" id="SSF52833">
    <property type="entry name" value="Thioredoxin-like"/>
    <property type="match status" value="1"/>
</dbReference>
<evidence type="ECO:0000313" key="3">
    <source>
        <dbReference type="EMBL" id="SME93501.1"/>
    </source>
</evidence>
<organism evidence="3 4">
    <name type="scientific">Pseudogulbenkiania subflava DSM 22618</name>
    <dbReference type="NCBI Taxonomy" id="1123014"/>
    <lineage>
        <taxon>Bacteria</taxon>
        <taxon>Pseudomonadati</taxon>
        <taxon>Pseudomonadota</taxon>
        <taxon>Betaproteobacteria</taxon>
        <taxon>Neisseriales</taxon>
        <taxon>Chromobacteriaceae</taxon>
        <taxon>Pseudogulbenkiania</taxon>
    </lineage>
</organism>
<dbReference type="Proteomes" id="UP000192920">
    <property type="component" value="Unassembled WGS sequence"/>
</dbReference>
<name>A0A1Y6BC97_9NEIS</name>
<dbReference type="InterPro" id="IPR036249">
    <property type="entry name" value="Thioredoxin-like_sf"/>
</dbReference>
<dbReference type="AlphaFoldDB" id="A0A1Y6BC97"/>
<dbReference type="InterPro" id="IPR011893">
    <property type="entry name" value="Selenoprotein_Rdx-typ"/>
</dbReference>
<dbReference type="STRING" id="1123014.SAMN02745746_00179"/>
<evidence type="ECO:0000313" key="4">
    <source>
        <dbReference type="Proteomes" id="UP000192920"/>
    </source>
</evidence>
<dbReference type="EMBL" id="FXAG01000001">
    <property type="protein sequence ID" value="SME93501.1"/>
    <property type="molecule type" value="Genomic_DNA"/>
</dbReference>
<gene>
    <name evidence="3" type="ORF">SAMN02745746_00179</name>
</gene>
<dbReference type="NCBIfam" id="TIGR02174">
    <property type="entry name" value="CXXU_selWTH"/>
    <property type="match status" value="1"/>
</dbReference>
<dbReference type="Gene3D" id="3.40.30.10">
    <property type="entry name" value="Glutaredoxin"/>
    <property type="match status" value="1"/>
</dbReference>
<dbReference type="PANTHER" id="PTHR36417">
    <property type="entry name" value="SELENOPROTEIN DOMAIN PROTEIN (AFU_ORTHOLOGUE AFUA_1G05220)"/>
    <property type="match status" value="1"/>
</dbReference>
<keyword evidence="1" id="KW-0676">Redox-active center</keyword>
<feature type="compositionally biased region" description="Basic and acidic residues" evidence="2">
    <location>
        <begin position="95"/>
        <end position="104"/>
    </location>
</feature>